<organism evidence="2 3">
    <name type="scientific">Erythrobacter crassostreae</name>
    <dbReference type="NCBI Taxonomy" id="2828328"/>
    <lineage>
        <taxon>Bacteria</taxon>
        <taxon>Pseudomonadati</taxon>
        <taxon>Pseudomonadota</taxon>
        <taxon>Alphaproteobacteria</taxon>
        <taxon>Sphingomonadales</taxon>
        <taxon>Erythrobacteraceae</taxon>
        <taxon>Erythrobacter/Porphyrobacter group</taxon>
        <taxon>Erythrobacter</taxon>
    </lineage>
</organism>
<accession>A0A9X1JLN7</accession>
<evidence type="ECO:0000313" key="2">
    <source>
        <dbReference type="EMBL" id="MBV7260231.1"/>
    </source>
</evidence>
<dbReference type="RefSeq" id="WP_218405612.1">
    <property type="nucleotide sequence ID" value="NZ_JAGSPC010000003.1"/>
</dbReference>
<dbReference type="Proteomes" id="UP001138681">
    <property type="component" value="Unassembled WGS sequence"/>
</dbReference>
<evidence type="ECO:0000313" key="3">
    <source>
        <dbReference type="Proteomes" id="UP001138681"/>
    </source>
</evidence>
<feature type="region of interest" description="Disordered" evidence="1">
    <location>
        <begin position="1"/>
        <end position="20"/>
    </location>
</feature>
<name>A0A9X1JLN7_9SPHN</name>
<keyword evidence="3" id="KW-1185">Reference proteome</keyword>
<protein>
    <submittedName>
        <fullName evidence="2">Uncharacterized protein</fullName>
    </submittedName>
</protein>
<sequence length="322" mass="34859">MGVTVKKGVEPRSENPERETGVELILTDELARADRALSSVPPVLTHMLASSGQTLVSDAIVARLRGMLSSMASQLLSARNETARPLEDSRTVDQLSDRLAGDNVVLSYCYALAMEGILTERLAHRASIDPILSPLLQELIASDRPAVAEMAMNALAAQSRFIQSQRRMELPLSELPAELLDTVLKRWMKHDKTDPTAAEAVKRIKASYDEGAGRIGLFARLVASMKSGVVAALELEHAGLALFASALSKITHESRELTVLGCHEQQAARLALSLRAGGLSPASIERQFMLLEPVDRLPSDIASIDPARAALVLKQARSKRAF</sequence>
<proteinExistence type="predicted"/>
<dbReference type="AlphaFoldDB" id="A0A9X1JLN7"/>
<gene>
    <name evidence="2" type="ORF">KCG46_11685</name>
</gene>
<evidence type="ECO:0000256" key="1">
    <source>
        <dbReference type="SAM" id="MobiDB-lite"/>
    </source>
</evidence>
<comment type="caution">
    <text evidence="2">The sequence shown here is derived from an EMBL/GenBank/DDBJ whole genome shotgun (WGS) entry which is preliminary data.</text>
</comment>
<dbReference type="EMBL" id="JAGSPC010000003">
    <property type="protein sequence ID" value="MBV7260231.1"/>
    <property type="molecule type" value="Genomic_DNA"/>
</dbReference>
<reference evidence="2" key="1">
    <citation type="submission" date="2021-04" db="EMBL/GenBank/DDBJ databases">
        <authorList>
            <person name="Pira H."/>
            <person name="Risdian C."/>
            <person name="Wink J."/>
        </authorList>
    </citation>
    <scope>NUCLEOTIDE SEQUENCE</scope>
    <source>
        <strain evidence="2">WH158</strain>
    </source>
</reference>
<feature type="compositionally biased region" description="Basic and acidic residues" evidence="1">
    <location>
        <begin position="7"/>
        <end position="20"/>
    </location>
</feature>